<dbReference type="Gene3D" id="3.40.50.2000">
    <property type="entry name" value="Glycogen Phosphorylase B"/>
    <property type="match status" value="1"/>
</dbReference>
<protein>
    <submittedName>
        <fullName evidence="1">Glycosyltransferase</fullName>
    </submittedName>
</protein>
<keyword evidence="1" id="KW-0808">Transferase</keyword>
<proteinExistence type="predicted"/>
<dbReference type="RefSeq" id="WP_137101854.1">
    <property type="nucleotide sequence ID" value="NZ_CP039865.1"/>
</dbReference>
<name>A0A4D7QLP9_9HYPH</name>
<dbReference type="AlphaFoldDB" id="A0A4D7QLP9"/>
<dbReference type="GO" id="GO:0016740">
    <property type="term" value="F:transferase activity"/>
    <property type="evidence" value="ECO:0007669"/>
    <property type="project" value="UniProtKB-KW"/>
</dbReference>
<keyword evidence="2" id="KW-1185">Reference proteome</keyword>
<evidence type="ECO:0000313" key="2">
    <source>
        <dbReference type="Proteomes" id="UP000298588"/>
    </source>
</evidence>
<accession>A0A4D7QLP9</accession>
<reference evidence="1 2" key="1">
    <citation type="submission" date="2019-04" db="EMBL/GenBank/DDBJ databases">
        <title>Phreatobacter aquaticus sp. nov.</title>
        <authorList>
            <person name="Choi A."/>
            <person name="Baek K."/>
        </authorList>
    </citation>
    <scope>NUCLEOTIDE SEQUENCE [LARGE SCALE GENOMIC DNA]</scope>
    <source>
        <strain evidence="1 2">NMCR1094</strain>
    </source>
</reference>
<dbReference type="Pfam" id="PF13692">
    <property type="entry name" value="Glyco_trans_1_4"/>
    <property type="match status" value="1"/>
</dbReference>
<dbReference type="Proteomes" id="UP000298588">
    <property type="component" value="Chromosome"/>
</dbReference>
<dbReference type="KEGG" id="paqt:E8L99_23590"/>
<dbReference type="EMBL" id="CP039865">
    <property type="protein sequence ID" value="QCK88528.1"/>
    <property type="molecule type" value="Genomic_DNA"/>
</dbReference>
<sequence>MLPTSPPSRLTVLVSDARALCGVEAFARRLAETAGDRAMTHVLGWNLPALGTALNDRDVLVINLPVVAWKKRLAEPVAAAATARLAGRAVVLVLHEWADLDWKRRATYAPLVPLATEILFSSPEVARQFAGSPVARLATCRRGIVPIPPNLVRPALLPPTALASRLAGERAKGRLVLGHFGSIYPKKQSAIVLEVAARLKARGQPVFVAFIGSFVKGIDQVEEDFRARVAALGLEDDVLVTGYVETDAEIFRLFEEVDVFVYAFAEGLTARRGSVLACAMSGRPVVVNAPAEADAFAHHPTYRRLIDEGRLRLVPTDADADALTDAIMAAAAAPAPAVASGVDITAAWNDVLASVDAVLARPAKS</sequence>
<dbReference type="SUPFAM" id="SSF53756">
    <property type="entry name" value="UDP-Glycosyltransferase/glycogen phosphorylase"/>
    <property type="match status" value="1"/>
</dbReference>
<organism evidence="1 2">
    <name type="scientific">Phreatobacter aquaticus</name>
    <dbReference type="NCBI Taxonomy" id="2570229"/>
    <lineage>
        <taxon>Bacteria</taxon>
        <taxon>Pseudomonadati</taxon>
        <taxon>Pseudomonadota</taxon>
        <taxon>Alphaproteobacteria</taxon>
        <taxon>Hyphomicrobiales</taxon>
        <taxon>Phreatobacteraceae</taxon>
        <taxon>Phreatobacter</taxon>
    </lineage>
</organism>
<dbReference type="OrthoDB" id="7988204at2"/>
<evidence type="ECO:0000313" key="1">
    <source>
        <dbReference type="EMBL" id="QCK88528.1"/>
    </source>
</evidence>
<gene>
    <name evidence="1" type="ORF">E8L99_23590</name>
</gene>